<feature type="domain" description="DNA-directed DNA polymerase family A palm" evidence="1">
    <location>
        <begin position="18"/>
        <end position="151"/>
    </location>
</feature>
<dbReference type="EMBL" id="LAZR01014629">
    <property type="protein sequence ID" value="KKM16648.1"/>
    <property type="molecule type" value="Genomic_DNA"/>
</dbReference>
<dbReference type="GO" id="GO:0003887">
    <property type="term" value="F:DNA-directed DNA polymerase activity"/>
    <property type="evidence" value="ECO:0007669"/>
    <property type="project" value="InterPro"/>
</dbReference>
<dbReference type="Pfam" id="PF00476">
    <property type="entry name" value="DNA_pol_A"/>
    <property type="match status" value="1"/>
</dbReference>
<dbReference type="Gene3D" id="1.10.150.20">
    <property type="entry name" value="5' to 3' exonuclease, C-terminal subdomain"/>
    <property type="match status" value="1"/>
</dbReference>
<gene>
    <name evidence="2" type="ORF">LCGC14_1683770</name>
</gene>
<protein>
    <recommendedName>
        <fullName evidence="1">DNA-directed DNA polymerase family A palm domain-containing protein</fullName>
    </recommendedName>
</protein>
<feature type="non-terminal residue" evidence="2">
    <location>
        <position position="1"/>
    </location>
</feature>
<dbReference type="GO" id="GO:0006260">
    <property type="term" value="P:DNA replication"/>
    <property type="evidence" value="ECO:0007669"/>
    <property type="project" value="InterPro"/>
</dbReference>
<evidence type="ECO:0000259" key="1">
    <source>
        <dbReference type="Pfam" id="PF00476"/>
    </source>
</evidence>
<evidence type="ECO:0000313" key="2">
    <source>
        <dbReference type="EMBL" id="KKM16648.1"/>
    </source>
</evidence>
<accession>A0A0F9K3E8</accession>
<dbReference type="SUPFAM" id="SSF56672">
    <property type="entry name" value="DNA/RNA polymerases"/>
    <property type="match status" value="1"/>
</dbReference>
<dbReference type="GO" id="GO:0003677">
    <property type="term" value="F:DNA binding"/>
    <property type="evidence" value="ECO:0007669"/>
    <property type="project" value="InterPro"/>
</dbReference>
<dbReference type="InterPro" id="IPR043502">
    <property type="entry name" value="DNA/RNA_pol_sf"/>
</dbReference>
<comment type="caution">
    <text evidence="2">The sequence shown here is derived from an EMBL/GenBank/DDBJ whole genome shotgun (WGS) entry which is preliminary data.</text>
</comment>
<proteinExistence type="predicted"/>
<dbReference type="InterPro" id="IPR001098">
    <property type="entry name" value="DNA-dir_DNA_pol_A_palm_dom"/>
</dbReference>
<sequence>TADKAYHVPGAQRRIAGRFRKSKLLNEKLIEYAEKHGYVETMPDKTVDPKRGYPLLCTRTNYGRILPTVPLNYWSQGTACWWMMKAMIRCQVYLNELNAKPKSRGYHMVMQIHDELVFDFPAEQGRCVMSRYAKPRVPGSLPKIRKIQKLMEQGGDDIGIPTPVSIEYHPKNWSEGVSV</sequence>
<reference evidence="2" key="1">
    <citation type="journal article" date="2015" name="Nature">
        <title>Complex archaea that bridge the gap between prokaryotes and eukaryotes.</title>
        <authorList>
            <person name="Spang A."/>
            <person name="Saw J.H."/>
            <person name="Jorgensen S.L."/>
            <person name="Zaremba-Niedzwiedzka K."/>
            <person name="Martijn J."/>
            <person name="Lind A.E."/>
            <person name="van Eijk R."/>
            <person name="Schleper C."/>
            <person name="Guy L."/>
            <person name="Ettema T.J."/>
        </authorList>
    </citation>
    <scope>NUCLEOTIDE SEQUENCE</scope>
</reference>
<dbReference type="Gene3D" id="3.30.70.370">
    <property type="match status" value="1"/>
</dbReference>
<dbReference type="AlphaFoldDB" id="A0A0F9K3E8"/>
<organism evidence="2">
    <name type="scientific">marine sediment metagenome</name>
    <dbReference type="NCBI Taxonomy" id="412755"/>
    <lineage>
        <taxon>unclassified sequences</taxon>
        <taxon>metagenomes</taxon>
        <taxon>ecological metagenomes</taxon>
    </lineage>
</organism>
<name>A0A0F9K3E8_9ZZZZ</name>